<comment type="subcellular location">
    <subcellularLocation>
        <location evidence="2">Cytoplasm</location>
    </subcellularLocation>
</comment>
<sequence length="97" mass="10949">MDALLAVSAFCEEMYVFFVGDAVSQLVEGQQPKKILSRNYINTFKLMEVCDIENVYLCAESLIQFGLQDSRLIVDAKIKSSNEIADLMHCCSQIITF</sequence>
<name>A0A084CNQ3_9GAMM</name>
<dbReference type="PANTHER" id="PTHR38780">
    <property type="entry name" value="PROTEIN TUSC"/>
    <property type="match status" value="1"/>
</dbReference>
<evidence type="ECO:0000256" key="4">
    <source>
        <dbReference type="ARBA" id="ARBA00017149"/>
    </source>
</evidence>
<protein>
    <recommendedName>
        <fullName evidence="4">Protein TusC homolog</fullName>
    </recommendedName>
</protein>
<dbReference type="NCBIfam" id="NF001238">
    <property type="entry name" value="PRK00211.1"/>
    <property type="match status" value="1"/>
</dbReference>
<accession>A0A084CNQ3</accession>
<dbReference type="Proteomes" id="UP000053784">
    <property type="component" value="Unassembled WGS sequence"/>
</dbReference>
<evidence type="ECO:0000256" key="3">
    <source>
        <dbReference type="ARBA" id="ARBA00005996"/>
    </source>
</evidence>
<organism evidence="5 6">
    <name type="scientific">Candidatus Photodesmus blepharonis</name>
    <dbReference type="NCBI Taxonomy" id="1179155"/>
    <lineage>
        <taxon>Bacteria</taxon>
        <taxon>Pseudomonadati</taxon>
        <taxon>Pseudomonadota</taxon>
        <taxon>Gammaproteobacteria</taxon>
        <taxon>Vibrionales</taxon>
        <taxon>Vibrionaceae</taxon>
        <taxon>Candidatus Photodesmus</taxon>
    </lineage>
</organism>
<comment type="function">
    <text evidence="1">Could be part of a sulfur-relay system.</text>
</comment>
<dbReference type="STRING" id="1179155.CF67_17077"/>
<dbReference type="PANTHER" id="PTHR38780:SF1">
    <property type="entry name" value="PROTEIN TUSC"/>
    <property type="match status" value="1"/>
</dbReference>
<comment type="caution">
    <text evidence="5">The sequence shown here is derived from an EMBL/GenBank/DDBJ whole genome shotgun (WGS) entry which is preliminary data.</text>
</comment>
<dbReference type="NCBIfam" id="TIGR03010">
    <property type="entry name" value="sulf_tusC_dsrF"/>
    <property type="match status" value="1"/>
</dbReference>
<keyword evidence="6" id="KW-1185">Reference proteome</keyword>
<dbReference type="InterPro" id="IPR003787">
    <property type="entry name" value="Sulphur_relay_DsrE/F-like"/>
</dbReference>
<evidence type="ECO:0000256" key="2">
    <source>
        <dbReference type="ARBA" id="ARBA00004496"/>
    </source>
</evidence>
<dbReference type="SUPFAM" id="SSF75169">
    <property type="entry name" value="DsrEFH-like"/>
    <property type="match status" value="1"/>
</dbReference>
<evidence type="ECO:0000313" key="6">
    <source>
        <dbReference type="Proteomes" id="UP000053784"/>
    </source>
</evidence>
<dbReference type="GO" id="GO:0005737">
    <property type="term" value="C:cytoplasm"/>
    <property type="evidence" value="ECO:0007669"/>
    <property type="project" value="UniProtKB-SubCell"/>
</dbReference>
<proteinExistence type="inferred from homology"/>
<dbReference type="EMBL" id="JGVK01000009">
    <property type="protein sequence ID" value="KEY91432.1"/>
    <property type="molecule type" value="Genomic_DNA"/>
</dbReference>
<comment type="similarity">
    <text evidence="3">Belongs to the DsrF/TusC family.</text>
</comment>
<reference evidence="5 6" key="1">
    <citation type="submission" date="2014-03" db="EMBL/GenBank/DDBJ databases">
        <title>Selection and divergence in the genomes of co-occurring obligate luminous symbionts with specific hosts.</title>
        <authorList>
            <person name="Hendry T.A."/>
            <person name="de Wet J.R."/>
            <person name="Dunlap P.V."/>
        </authorList>
    </citation>
    <scope>NUCLEOTIDE SEQUENCE [LARGE SCALE GENOMIC DNA]</scope>
    <source>
        <strain evidence="5 6">Ppalp.1</strain>
    </source>
</reference>
<evidence type="ECO:0000256" key="1">
    <source>
        <dbReference type="ARBA" id="ARBA00002850"/>
    </source>
</evidence>
<dbReference type="eggNOG" id="COG2923">
    <property type="taxonomic scope" value="Bacteria"/>
</dbReference>
<evidence type="ECO:0000313" key="5">
    <source>
        <dbReference type="EMBL" id="KEY91432.1"/>
    </source>
</evidence>
<dbReference type="Gene3D" id="3.40.1260.10">
    <property type="entry name" value="DsrEFH-like"/>
    <property type="match status" value="1"/>
</dbReference>
<dbReference type="Pfam" id="PF02635">
    <property type="entry name" value="DsrE"/>
    <property type="match status" value="1"/>
</dbReference>
<dbReference type="AlphaFoldDB" id="A0A084CNQ3"/>
<gene>
    <name evidence="5" type="primary">tusC</name>
    <name evidence="5" type="ORF">CF67_17077</name>
</gene>
<dbReference type="InterPro" id="IPR017462">
    <property type="entry name" value="Sulphur_relay_TusC/DsrF"/>
</dbReference>
<dbReference type="InterPro" id="IPR027396">
    <property type="entry name" value="DsrEFH-like"/>
</dbReference>